<dbReference type="InterPro" id="IPR036271">
    <property type="entry name" value="Tet_transcr_reg_TetR-rel_C_sf"/>
</dbReference>
<evidence type="ECO:0000256" key="5">
    <source>
        <dbReference type="SAM" id="MobiDB-lite"/>
    </source>
</evidence>
<gene>
    <name evidence="7" type="ORF">QFZ56_000208</name>
</gene>
<dbReference type="Gene3D" id="1.10.357.10">
    <property type="entry name" value="Tetracycline Repressor, domain 2"/>
    <property type="match status" value="1"/>
</dbReference>
<dbReference type="SUPFAM" id="SSF48498">
    <property type="entry name" value="Tetracyclin repressor-like, C-terminal domain"/>
    <property type="match status" value="1"/>
</dbReference>
<dbReference type="RefSeq" id="WP_306945760.1">
    <property type="nucleotide sequence ID" value="NZ_JAUSYA010000001.1"/>
</dbReference>
<dbReference type="InterPro" id="IPR050109">
    <property type="entry name" value="HTH-type_TetR-like_transc_reg"/>
</dbReference>
<evidence type="ECO:0000256" key="4">
    <source>
        <dbReference type="PROSITE-ProRule" id="PRU00335"/>
    </source>
</evidence>
<keyword evidence="8" id="KW-1185">Reference proteome</keyword>
<evidence type="ECO:0000256" key="3">
    <source>
        <dbReference type="ARBA" id="ARBA00023163"/>
    </source>
</evidence>
<dbReference type="SUPFAM" id="SSF46689">
    <property type="entry name" value="Homeodomain-like"/>
    <property type="match status" value="1"/>
</dbReference>
<evidence type="ECO:0000313" key="8">
    <source>
        <dbReference type="Proteomes" id="UP001243364"/>
    </source>
</evidence>
<dbReference type="InterPro" id="IPR001647">
    <property type="entry name" value="HTH_TetR"/>
</dbReference>
<dbReference type="PROSITE" id="PS50977">
    <property type="entry name" value="HTH_TETR_2"/>
    <property type="match status" value="1"/>
</dbReference>
<keyword evidence="1" id="KW-0805">Transcription regulation</keyword>
<dbReference type="EMBL" id="JAUSYA010000001">
    <property type="protein sequence ID" value="MDQ0681245.1"/>
    <property type="molecule type" value="Genomic_DNA"/>
</dbReference>
<feature type="DNA-binding region" description="H-T-H motif" evidence="4">
    <location>
        <begin position="50"/>
        <end position="69"/>
    </location>
</feature>
<proteinExistence type="predicted"/>
<sequence length="221" mass="23272">MAVGKSTGLDSAIPYAPPPPRPLRADARRNRDQILAAALETFAVEGHSVSLDEIARRAGVGPGTVHRHFPTKEVLFEAVIITRIQRLTQKARALTGLADPLGVLFGFLFDVLEEGRAKKDLVDALIGAGVDVGEVTGPAALGLNEALGELLTRAQEAGVREDVTVADLMAVMASTLIAAQRTGDAQLPGRMLAVYCEGLCGEGSLTAERWKRAGDGPARAE</sequence>
<dbReference type="Proteomes" id="UP001243364">
    <property type="component" value="Unassembled WGS sequence"/>
</dbReference>
<evidence type="ECO:0000256" key="1">
    <source>
        <dbReference type="ARBA" id="ARBA00023015"/>
    </source>
</evidence>
<keyword evidence="2 4" id="KW-0238">DNA-binding</keyword>
<comment type="caution">
    <text evidence="7">The sequence shown here is derived from an EMBL/GenBank/DDBJ whole genome shotgun (WGS) entry which is preliminary data.</text>
</comment>
<dbReference type="InterPro" id="IPR049445">
    <property type="entry name" value="TetR_SbtR-like_C"/>
</dbReference>
<evidence type="ECO:0000256" key="2">
    <source>
        <dbReference type="ARBA" id="ARBA00023125"/>
    </source>
</evidence>
<dbReference type="Pfam" id="PF21597">
    <property type="entry name" value="TetR_C_43"/>
    <property type="match status" value="1"/>
</dbReference>
<protein>
    <submittedName>
        <fullName evidence="7">AcrR family transcriptional regulator</fullName>
    </submittedName>
</protein>
<evidence type="ECO:0000259" key="6">
    <source>
        <dbReference type="PROSITE" id="PS50977"/>
    </source>
</evidence>
<feature type="region of interest" description="Disordered" evidence="5">
    <location>
        <begin position="1"/>
        <end position="25"/>
    </location>
</feature>
<keyword evidence="3" id="KW-0804">Transcription</keyword>
<accession>A0ABU0PS69</accession>
<dbReference type="Pfam" id="PF00440">
    <property type="entry name" value="TetR_N"/>
    <property type="match status" value="1"/>
</dbReference>
<dbReference type="InterPro" id="IPR009057">
    <property type="entry name" value="Homeodomain-like_sf"/>
</dbReference>
<feature type="domain" description="HTH tetR-type" evidence="6">
    <location>
        <begin position="28"/>
        <end position="87"/>
    </location>
</feature>
<reference evidence="7 8" key="1">
    <citation type="submission" date="2023-07" db="EMBL/GenBank/DDBJ databases">
        <title>Comparative genomics of wheat-associated soil bacteria to identify genetic determinants of phenazine resistance.</title>
        <authorList>
            <person name="Mouncey N."/>
        </authorList>
    </citation>
    <scope>NUCLEOTIDE SEQUENCE [LARGE SCALE GENOMIC DNA]</scope>
    <source>
        <strain evidence="7 8">W4I19-2</strain>
    </source>
</reference>
<dbReference type="PANTHER" id="PTHR30055:SF234">
    <property type="entry name" value="HTH-TYPE TRANSCRIPTIONAL REGULATOR BETI"/>
    <property type="match status" value="1"/>
</dbReference>
<name>A0ABU0PS69_STRAH</name>
<dbReference type="PRINTS" id="PR00455">
    <property type="entry name" value="HTHTETR"/>
</dbReference>
<organism evidence="7 8">
    <name type="scientific">Streptomyces achromogenes</name>
    <dbReference type="NCBI Taxonomy" id="67255"/>
    <lineage>
        <taxon>Bacteria</taxon>
        <taxon>Bacillati</taxon>
        <taxon>Actinomycetota</taxon>
        <taxon>Actinomycetes</taxon>
        <taxon>Kitasatosporales</taxon>
        <taxon>Streptomycetaceae</taxon>
        <taxon>Streptomyces</taxon>
    </lineage>
</organism>
<dbReference type="PANTHER" id="PTHR30055">
    <property type="entry name" value="HTH-TYPE TRANSCRIPTIONAL REGULATOR RUTR"/>
    <property type="match status" value="1"/>
</dbReference>
<evidence type="ECO:0000313" key="7">
    <source>
        <dbReference type="EMBL" id="MDQ0681245.1"/>
    </source>
</evidence>